<reference evidence="2 3" key="1">
    <citation type="journal article" date="2016" name="Nat. Commun.">
        <title>Thousands of microbial genomes shed light on interconnected biogeochemical processes in an aquifer system.</title>
        <authorList>
            <person name="Anantharaman K."/>
            <person name="Brown C.T."/>
            <person name="Hug L.A."/>
            <person name="Sharon I."/>
            <person name="Castelle C.J."/>
            <person name="Probst A.J."/>
            <person name="Thomas B.C."/>
            <person name="Singh A."/>
            <person name="Wilkins M.J."/>
            <person name="Karaoz U."/>
            <person name="Brodie E.L."/>
            <person name="Williams K.H."/>
            <person name="Hubbard S.S."/>
            <person name="Banfield J.F."/>
        </authorList>
    </citation>
    <scope>NUCLEOTIDE SEQUENCE [LARGE SCALE GENOMIC DNA]</scope>
</reference>
<comment type="caution">
    <text evidence="2">The sequence shown here is derived from an EMBL/GenBank/DDBJ whole genome shotgun (WGS) entry which is preliminary data.</text>
</comment>
<evidence type="ECO:0000313" key="3">
    <source>
        <dbReference type="Proteomes" id="UP000177122"/>
    </source>
</evidence>
<evidence type="ECO:0000313" key="2">
    <source>
        <dbReference type="EMBL" id="OGZ06249.1"/>
    </source>
</evidence>
<dbReference type="AlphaFoldDB" id="A0A1G2CXY5"/>
<keyword evidence="1" id="KW-0472">Membrane</keyword>
<feature type="transmembrane region" description="Helical" evidence="1">
    <location>
        <begin position="20"/>
        <end position="38"/>
    </location>
</feature>
<organism evidence="2 3">
    <name type="scientific">Candidatus Lloydbacteria bacterium RIFCSPHIGHO2_01_FULL_49_22</name>
    <dbReference type="NCBI Taxonomy" id="1798658"/>
    <lineage>
        <taxon>Bacteria</taxon>
        <taxon>Candidatus Lloydiibacteriota</taxon>
    </lineage>
</organism>
<dbReference type="EMBL" id="MHLI01000004">
    <property type="protein sequence ID" value="OGZ06249.1"/>
    <property type="molecule type" value="Genomic_DNA"/>
</dbReference>
<keyword evidence="1" id="KW-1133">Transmembrane helix</keyword>
<accession>A0A1G2CXY5</accession>
<proteinExistence type="predicted"/>
<keyword evidence="1" id="KW-0812">Transmembrane</keyword>
<evidence type="ECO:0000256" key="1">
    <source>
        <dbReference type="SAM" id="Phobius"/>
    </source>
</evidence>
<gene>
    <name evidence="2" type="ORF">A2845_00380</name>
</gene>
<dbReference type="Proteomes" id="UP000177122">
    <property type="component" value="Unassembled WGS sequence"/>
</dbReference>
<sequence>MDQDTNIPVLAGHHRTLGNVIAGLSLLIALLVGGWYIFMQQYDAGSPAATPSDTTGAASTEVDTATAAFQVQGTSDEISAIDADLEATDLNSLNDINSI</sequence>
<name>A0A1G2CXY5_9BACT</name>
<protein>
    <submittedName>
        <fullName evidence="2">Uncharacterized protein</fullName>
    </submittedName>
</protein>